<protein>
    <recommendedName>
        <fullName evidence="2">UPF0102 protein F1B92_00515</fullName>
    </recommendedName>
</protein>
<dbReference type="RefSeq" id="WP_154569965.1">
    <property type="nucleotide sequence ID" value="NZ_VWSJ01000001.1"/>
</dbReference>
<dbReference type="Proteomes" id="UP000476338">
    <property type="component" value="Unassembled WGS sequence"/>
</dbReference>
<dbReference type="PANTHER" id="PTHR34039:SF1">
    <property type="entry name" value="UPF0102 PROTEIN YRAN"/>
    <property type="match status" value="1"/>
</dbReference>
<evidence type="ECO:0000313" key="4">
    <source>
        <dbReference type="Proteomes" id="UP000476338"/>
    </source>
</evidence>
<dbReference type="AlphaFoldDB" id="A0A6L5WFH2"/>
<dbReference type="GO" id="GO:0003676">
    <property type="term" value="F:nucleic acid binding"/>
    <property type="evidence" value="ECO:0007669"/>
    <property type="project" value="InterPro"/>
</dbReference>
<evidence type="ECO:0000256" key="1">
    <source>
        <dbReference type="ARBA" id="ARBA00006738"/>
    </source>
</evidence>
<dbReference type="Pfam" id="PF02021">
    <property type="entry name" value="UPF0102"/>
    <property type="match status" value="1"/>
</dbReference>
<dbReference type="InterPro" id="IPR011856">
    <property type="entry name" value="tRNA_endonuc-like_dom_sf"/>
</dbReference>
<proteinExistence type="inferred from homology"/>
<name>A0A6L5WFH2_9BACT</name>
<gene>
    <name evidence="3" type="ORF">F1B92_00515</name>
</gene>
<comment type="caution">
    <text evidence="3">The sequence shown here is derived from an EMBL/GenBank/DDBJ whole genome shotgun (WGS) entry which is preliminary data.</text>
</comment>
<accession>A0A6L5WFH2</accession>
<dbReference type="SUPFAM" id="SSF52980">
    <property type="entry name" value="Restriction endonuclease-like"/>
    <property type="match status" value="1"/>
</dbReference>
<evidence type="ECO:0000313" key="3">
    <source>
        <dbReference type="EMBL" id="MSN95694.1"/>
    </source>
</evidence>
<comment type="similarity">
    <text evidence="1 2">Belongs to the UPF0102 family.</text>
</comment>
<reference evidence="3 4" key="2">
    <citation type="submission" date="2020-03" db="EMBL/GenBank/DDBJ databases">
        <title>Campylobacter portucalensis sp. nov., a new species of Campylobacter isolated from the reproductive tract of bulls.</title>
        <authorList>
            <person name="Silva M.F."/>
            <person name="Pereira G."/>
            <person name="Carneiro C."/>
            <person name="Hemphill A."/>
            <person name="Mateus L."/>
            <person name="Lopes-Da-Costa L."/>
            <person name="Silva E."/>
        </authorList>
    </citation>
    <scope>NUCLEOTIDE SEQUENCE [LARGE SCALE GENOMIC DNA]</scope>
    <source>
        <strain evidence="3 4">FMV-PI01</strain>
    </source>
</reference>
<dbReference type="HAMAP" id="MF_00048">
    <property type="entry name" value="UPF0102"/>
    <property type="match status" value="1"/>
</dbReference>
<sequence length="112" mass="13227">MGLKEYIFGFKSEDKAVNYLRNLNFEIIDRNFKSKFGEIDIIAKKNSVLHFVEVKATSGEYDSIYRITPIKMDKILKTIDFYLMKSKFDLNYQIDALLVQKNEIKFIENITI</sequence>
<dbReference type="EMBL" id="VWSJ01000001">
    <property type="protein sequence ID" value="MSN95694.1"/>
    <property type="molecule type" value="Genomic_DNA"/>
</dbReference>
<dbReference type="InterPro" id="IPR003509">
    <property type="entry name" value="UPF0102_YraN-like"/>
</dbReference>
<dbReference type="InterPro" id="IPR011335">
    <property type="entry name" value="Restrct_endonuc-II-like"/>
</dbReference>
<evidence type="ECO:0000256" key="2">
    <source>
        <dbReference type="HAMAP-Rule" id="MF_00048"/>
    </source>
</evidence>
<keyword evidence="4" id="KW-1185">Reference proteome</keyword>
<organism evidence="3 4">
    <name type="scientific">Campylobacter portucalensis</name>
    <dbReference type="NCBI Taxonomy" id="2608384"/>
    <lineage>
        <taxon>Bacteria</taxon>
        <taxon>Pseudomonadati</taxon>
        <taxon>Campylobacterota</taxon>
        <taxon>Epsilonproteobacteria</taxon>
        <taxon>Campylobacterales</taxon>
        <taxon>Campylobacteraceae</taxon>
        <taxon>Campylobacter</taxon>
    </lineage>
</organism>
<dbReference type="Gene3D" id="3.40.1350.10">
    <property type="match status" value="1"/>
</dbReference>
<reference evidence="3 4" key="1">
    <citation type="submission" date="2019-09" db="EMBL/GenBank/DDBJ databases">
        <authorList>
            <person name="Silva M."/>
            <person name="Pereira G."/>
            <person name="Lopes-Da-Costa L."/>
            <person name="Silva E."/>
        </authorList>
    </citation>
    <scope>NUCLEOTIDE SEQUENCE [LARGE SCALE GENOMIC DNA]</scope>
    <source>
        <strain evidence="3 4">FMV-PI01</strain>
    </source>
</reference>
<dbReference type="PANTHER" id="PTHR34039">
    <property type="entry name" value="UPF0102 PROTEIN YRAN"/>
    <property type="match status" value="1"/>
</dbReference>
<dbReference type="NCBIfam" id="NF009152">
    <property type="entry name" value="PRK12497.2-4"/>
    <property type="match status" value="1"/>
</dbReference>